<dbReference type="AlphaFoldDB" id="A0A401W1R7"/>
<keyword evidence="1" id="KW-1133">Transmembrane helix</keyword>
<feature type="transmembrane region" description="Helical" evidence="1">
    <location>
        <begin position="117"/>
        <end position="137"/>
    </location>
</feature>
<feature type="transmembrane region" description="Helical" evidence="1">
    <location>
        <begin position="93"/>
        <end position="111"/>
    </location>
</feature>
<dbReference type="Proteomes" id="UP000286746">
    <property type="component" value="Unassembled WGS sequence"/>
</dbReference>
<gene>
    <name evidence="2" type="ORF">GKJPGBOP_02980</name>
</gene>
<keyword evidence="1" id="KW-0472">Membrane</keyword>
<evidence type="ECO:0000313" key="3">
    <source>
        <dbReference type="Proteomes" id="UP000286746"/>
    </source>
</evidence>
<evidence type="ECO:0000313" key="2">
    <source>
        <dbReference type="EMBL" id="GCD43300.1"/>
    </source>
</evidence>
<name>A0A401W1R7_STREY</name>
<feature type="transmembrane region" description="Helical" evidence="1">
    <location>
        <begin position="56"/>
        <end position="73"/>
    </location>
</feature>
<comment type="caution">
    <text evidence="2">The sequence shown here is derived from an EMBL/GenBank/DDBJ whole genome shotgun (WGS) entry which is preliminary data.</text>
</comment>
<dbReference type="EMBL" id="BHZD01000001">
    <property type="protein sequence ID" value="GCD43300.1"/>
    <property type="molecule type" value="Genomic_DNA"/>
</dbReference>
<sequence length="141" mass="14720">MTYDESRPGAADQLAAIATAPDLSRPASARERAAGLATLAVLYAGLVVAMECDLPRPAGIAVFVAALALLLAWNNHHDGAARRRPQTRTENAARFAAVCLLALPGVDLIFGEGPDTLVAHLVAAAVPTAAAAVYLVLRWKR</sequence>
<proteinExistence type="predicted"/>
<reference evidence="2 3" key="1">
    <citation type="submission" date="2018-11" db="EMBL/GenBank/DDBJ databases">
        <title>Whole genome sequence of Streptomyces paromomycinus NBRC 15454(T).</title>
        <authorList>
            <person name="Komaki H."/>
            <person name="Tamura T."/>
        </authorList>
    </citation>
    <scope>NUCLEOTIDE SEQUENCE [LARGE SCALE GENOMIC DNA]</scope>
    <source>
        <strain evidence="2 3">NBRC 15454</strain>
    </source>
</reference>
<evidence type="ECO:0000256" key="1">
    <source>
        <dbReference type="SAM" id="Phobius"/>
    </source>
</evidence>
<organism evidence="2 3">
    <name type="scientific">Streptomyces paromomycinus</name>
    <name type="common">Streptomyces rimosus subsp. paromomycinus</name>
    <dbReference type="NCBI Taxonomy" id="92743"/>
    <lineage>
        <taxon>Bacteria</taxon>
        <taxon>Bacillati</taxon>
        <taxon>Actinomycetota</taxon>
        <taxon>Actinomycetes</taxon>
        <taxon>Kitasatosporales</taxon>
        <taxon>Streptomycetaceae</taxon>
        <taxon>Streptomyces</taxon>
    </lineage>
</organism>
<dbReference type="RefSeq" id="WP_125054461.1">
    <property type="nucleotide sequence ID" value="NZ_BHZD01000001.1"/>
</dbReference>
<accession>A0A401W1R7</accession>
<feature type="transmembrane region" description="Helical" evidence="1">
    <location>
        <begin position="33"/>
        <end position="50"/>
    </location>
</feature>
<keyword evidence="3" id="KW-1185">Reference proteome</keyword>
<keyword evidence="1" id="KW-0812">Transmembrane</keyword>
<protein>
    <submittedName>
        <fullName evidence="2">Uncharacterized protein</fullName>
    </submittedName>
</protein>